<keyword evidence="3" id="KW-1185">Reference proteome</keyword>
<dbReference type="EMBL" id="JANJZL010000007">
    <property type="protein sequence ID" value="MCR2044636.1"/>
    <property type="molecule type" value="Genomic_DNA"/>
</dbReference>
<organism evidence="2 3">
    <name type="scientific">Anaerosalibacter massiliensis</name>
    <dbReference type="NCBI Taxonomy" id="1347392"/>
    <lineage>
        <taxon>Bacteria</taxon>
        <taxon>Bacillati</taxon>
        <taxon>Bacillota</taxon>
        <taxon>Tissierellia</taxon>
        <taxon>Tissierellales</taxon>
        <taxon>Sporanaerobacteraceae</taxon>
        <taxon>Anaerosalibacter</taxon>
    </lineage>
</organism>
<sequence length="52" mass="5983">MKQKHITFILVGLVILNILDGNFKNPSTLDYIKFILLAIALILNMLLTRKEQ</sequence>
<dbReference type="RefSeq" id="WP_257490548.1">
    <property type="nucleotide sequence ID" value="NZ_JANJZL010000007.1"/>
</dbReference>
<reference evidence="2" key="1">
    <citation type="submission" date="2022-07" db="EMBL/GenBank/DDBJ databases">
        <title>Enhanced cultured diversity of the mouse gut microbiota enables custom-made synthetic communities.</title>
        <authorList>
            <person name="Afrizal A."/>
        </authorList>
    </citation>
    <scope>NUCLEOTIDE SEQUENCE</scope>
    <source>
        <strain evidence="2">DSM 29482</strain>
    </source>
</reference>
<dbReference type="AlphaFoldDB" id="A0A9X2MJF8"/>
<keyword evidence="1" id="KW-0812">Transmembrane</keyword>
<evidence type="ECO:0000313" key="3">
    <source>
        <dbReference type="Proteomes" id="UP001142078"/>
    </source>
</evidence>
<protein>
    <submittedName>
        <fullName evidence="2">Uncharacterized protein</fullName>
    </submittedName>
</protein>
<keyword evidence="1" id="KW-0472">Membrane</keyword>
<accession>A0A9X2MJF8</accession>
<proteinExistence type="predicted"/>
<feature type="transmembrane region" description="Helical" evidence="1">
    <location>
        <begin position="31"/>
        <end position="47"/>
    </location>
</feature>
<gene>
    <name evidence="2" type="ORF">NSA23_11015</name>
</gene>
<evidence type="ECO:0000256" key="1">
    <source>
        <dbReference type="SAM" id="Phobius"/>
    </source>
</evidence>
<dbReference type="Proteomes" id="UP001142078">
    <property type="component" value="Unassembled WGS sequence"/>
</dbReference>
<comment type="caution">
    <text evidence="2">The sequence shown here is derived from an EMBL/GenBank/DDBJ whole genome shotgun (WGS) entry which is preliminary data.</text>
</comment>
<keyword evidence="1" id="KW-1133">Transmembrane helix</keyword>
<evidence type="ECO:0000313" key="2">
    <source>
        <dbReference type="EMBL" id="MCR2044636.1"/>
    </source>
</evidence>
<name>A0A9X2MJF8_9FIRM</name>